<name>V4SII5_CITCL</name>
<dbReference type="InParanoid" id="V4SII5"/>
<evidence type="ECO:0000313" key="3">
    <source>
        <dbReference type="EMBL" id="ESR36851.1"/>
    </source>
</evidence>
<organism evidence="3 4">
    <name type="scientific">Citrus clementina</name>
    <name type="common">Clementine</name>
    <name type="synonym">Citrus deliciosa x Citrus sinensis</name>
    <dbReference type="NCBI Taxonomy" id="85681"/>
    <lineage>
        <taxon>Eukaryota</taxon>
        <taxon>Viridiplantae</taxon>
        <taxon>Streptophyta</taxon>
        <taxon>Embryophyta</taxon>
        <taxon>Tracheophyta</taxon>
        <taxon>Spermatophyta</taxon>
        <taxon>Magnoliopsida</taxon>
        <taxon>eudicotyledons</taxon>
        <taxon>Gunneridae</taxon>
        <taxon>Pentapetalae</taxon>
        <taxon>rosids</taxon>
        <taxon>malvids</taxon>
        <taxon>Sapindales</taxon>
        <taxon>Rutaceae</taxon>
        <taxon>Aurantioideae</taxon>
        <taxon>Citrus</taxon>
    </lineage>
</organism>
<accession>V4SII5</accession>
<dbReference type="EMBL" id="KI536978">
    <property type="protein sequence ID" value="ESR36851.1"/>
    <property type="molecule type" value="Genomic_DNA"/>
</dbReference>
<evidence type="ECO:0000259" key="2">
    <source>
        <dbReference type="Pfam" id="PF03108"/>
    </source>
</evidence>
<dbReference type="InterPro" id="IPR004332">
    <property type="entry name" value="Transposase_MuDR"/>
</dbReference>
<proteinExistence type="predicted"/>
<dbReference type="Gramene" id="ESR36851">
    <property type="protein sequence ID" value="ESR36851"/>
    <property type="gene ID" value="CICLE_v10028630mg"/>
</dbReference>
<dbReference type="PANTHER" id="PTHR31973">
    <property type="entry name" value="POLYPROTEIN, PUTATIVE-RELATED"/>
    <property type="match status" value="1"/>
</dbReference>
<keyword evidence="4" id="KW-1185">Reference proteome</keyword>
<protein>
    <recommendedName>
        <fullName evidence="2">Transposase MuDR plant domain-containing protein</fullName>
    </recommendedName>
</protein>
<evidence type="ECO:0000313" key="4">
    <source>
        <dbReference type="Proteomes" id="UP000030687"/>
    </source>
</evidence>
<gene>
    <name evidence="3" type="ORF">CICLE_v10028630mg</name>
</gene>
<dbReference type="PANTHER" id="PTHR31973:SF187">
    <property type="entry name" value="MUTATOR TRANSPOSASE MUDRA PROTEIN"/>
    <property type="match status" value="1"/>
</dbReference>
<dbReference type="KEGG" id="cic:CICLE_v10028630mg"/>
<dbReference type="Pfam" id="PF03108">
    <property type="entry name" value="DBD_Tnp_Mut"/>
    <property type="match status" value="1"/>
</dbReference>
<dbReference type="Proteomes" id="UP000030687">
    <property type="component" value="Unassembled WGS sequence"/>
</dbReference>
<dbReference type="AlphaFoldDB" id="V4SII5"/>
<dbReference type="OMA" id="WACHTID"/>
<sequence>MHQIHVSVNFCGKEVQMGACDPECSVWIFEAYESGYKHTEVQPQQTKQVYSGDANLKRGDQGSEDANEDAFSIIPLVGLEKNDKSRLTAVCADKCCEWRIHASVLVDKVSVEIRTLKGGDHKCKPVFKNLEVTSNWIAQKLYSSIINNPGIGSGAMSTELRKRFNTSTTKKRLYRAKKQVLHIADNDFAKSYARLHDYGNIILTKNKGATVKIQQELQEFRGLFWKAVRAANRVDFEKAMAAIHDLKLAAYKWLVDNDPSTWACHTIDPFFKTDHVTNNIAESWNGVLNEYRRKPIIDLLKYIRMKLMKRLIRRREKAANGDSNLPPRMHKKIVKIAKSSRNLWVVKASKEHYQVLEDDALDKERSYVVELKQFECECGGWQISGELT</sequence>
<feature type="region of interest" description="Disordered" evidence="1">
    <location>
        <begin position="43"/>
        <end position="65"/>
    </location>
</feature>
<evidence type="ECO:0000256" key="1">
    <source>
        <dbReference type="SAM" id="MobiDB-lite"/>
    </source>
</evidence>
<reference evidence="3 4" key="1">
    <citation type="submission" date="2013-10" db="EMBL/GenBank/DDBJ databases">
        <authorList>
            <consortium name="International Citrus Genome Consortium"/>
            <person name="Jenkins J."/>
            <person name="Schmutz J."/>
            <person name="Prochnik S."/>
            <person name="Rokhsar D."/>
            <person name="Gmitter F."/>
            <person name="Ollitrault P."/>
            <person name="Machado M."/>
            <person name="Talon M."/>
            <person name="Wincker P."/>
            <person name="Jaillon O."/>
            <person name="Morgante M."/>
        </authorList>
    </citation>
    <scope>NUCLEOTIDE SEQUENCE</scope>
    <source>
        <strain evidence="4">cv. Clemenules</strain>
    </source>
</reference>
<feature type="domain" description="Transposase MuDR plant" evidence="2">
    <location>
        <begin position="79"/>
        <end position="113"/>
    </location>
</feature>